<accession>A0A9X2EU46</accession>
<gene>
    <name evidence="1" type="ORF">MO867_16015</name>
</gene>
<protein>
    <submittedName>
        <fullName evidence="1">Uncharacterized protein</fullName>
    </submittedName>
</protein>
<dbReference type="Proteomes" id="UP001139028">
    <property type="component" value="Unassembled WGS sequence"/>
</dbReference>
<proteinExistence type="predicted"/>
<evidence type="ECO:0000313" key="2">
    <source>
        <dbReference type="Proteomes" id="UP001139028"/>
    </source>
</evidence>
<keyword evidence="2" id="KW-1185">Reference proteome</keyword>
<name>A0A9X2EU46_9GAMM</name>
<sequence length="45" mass="5120">MLVQPTLLSDLATMIDQGRIRTTMGEYFGKINADNLRKAHQRVES</sequence>
<comment type="caution">
    <text evidence="1">The sequence shown here is derived from an EMBL/GenBank/DDBJ whole genome shotgun (WGS) entry which is preliminary data.</text>
</comment>
<evidence type="ECO:0000313" key="1">
    <source>
        <dbReference type="EMBL" id="MCO1335841.1"/>
    </source>
</evidence>
<dbReference type="RefSeq" id="WP_252470931.1">
    <property type="nucleotide sequence ID" value="NZ_JALBWM010000086.1"/>
</dbReference>
<organism evidence="1 2">
    <name type="scientific">Microbulbifer okhotskensis</name>
    <dbReference type="NCBI Taxonomy" id="2926617"/>
    <lineage>
        <taxon>Bacteria</taxon>
        <taxon>Pseudomonadati</taxon>
        <taxon>Pseudomonadota</taxon>
        <taxon>Gammaproteobacteria</taxon>
        <taxon>Cellvibrionales</taxon>
        <taxon>Microbulbiferaceae</taxon>
        <taxon>Microbulbifer</taxon>
    </lineage>
</organism>
<reference evidence="1" key="1">
    <citation type="journal article" date="2022" name="Arch. Microbiol.">
        <title>Microbulbifer okhotskensis sp. nov., isolated from a deep bottom sediment of the Okhotsk Sea.</title>
        <authorList>
            <person name="Romanenko L."/>
            <person name="Kurilenko V."/>
            <person name="Otstavnykh N."/>
            <person name="Velansky P."/>
            <person name="Isaeva M."/>
            <person name="Mikhailov V."/>
        </authorList>
    </citation>
    <scope>NUCLEOTIDE SEQUENCE</scope>
    <source>
        <strain evidence="1">OS29</strain>
    </source>
</reference>
<dbReference type="AlphaFoldDB" id="A0A9X2EU46"/>
<dbReference type="EMBL" id="JALBWM010000086">
    <property type="protein sequence ID" value="MCO1335841.1"/>
    <property type="molecule type" value="Genomic_DNA"/>
</dbReference>